<accession>A0A8J7GL30</accession>
<keyword evidence="6 8" id="KW-0472">Membrane</keyword>
<sequence>MRDDDHTTVSPARTDWFVRGLSQVIGGPRGGHATARPGRFWTPVRVVLALACLVIALNWLQKSPCMDGAWADNVQYKKGCYTDVLALYYAEHLSDGMIPYVDFPVEYPVLTGAFMGVLGLPVHALGVKNPALNQAMLFYNVNAVVLGILGVATVGILLALRRRRPWDAALLACAPAMLVTATVNWDLLVLCLAAASMLFWARRKPVWAGVFLGLAVAAKFYPLLMVGPLLLLVLRTLRTPPKADSDGPGGGSRLAAFWAHNPPLRHALTTISVALLTWAAINGPVWLFWRESWNRFWDLNSTRGVDWGTLWYIGAHFPLGGDRYGIPFFQNIAGNVDTLNTAYLLLFVICCGGVAVLTFMAPRRPRLAALAFLVLAAFLLTGKVWSQQYVLWLIPLAVLARPRWGAFLAWQAAEIGYFIAFYGELLGASGGKQAFPEWVFVTASGLRLGTLAVLCGFVVRDILKPREDIVRDTYADDPDGGVLDGAEDATWVTRLAGPGGLQREDDRVAVFAPVDPELVARSAGGALPGGAGNPVA</sequence>
<evidence type="ECO:0000256" key="2">
    <source>
        <dbReference type="ARBA" id="ARBA00022475"/>
    </source>
</evidence>
<dbReference type="AlphaFoldDB" id="A0A8J7GL30"/>
<protein>
    <submittedName>
        <fullName evidence="9">Putative membrane protein</fullName>
    </submittedName>
</protein>
<keyword evidence="3" id="KW-0808">Transferase</keyword>
<organism evidence="9 10">
    <name type="scientific">Longispora fulva</name>
    <dbReference type="NCBI Taxonomy" id="619741"/>
    <lineage>
        <taxon>Bacteria</taxon>
        <taxon>Bacillati</taxon>
        <taxon>Actinomycetota</taxon>
        <taxon>Actinomycetes</taxon>
        <taxon>Micromonosporales</taxon>
        <taxon>Micromonosporaceae</taxon>
        <taxon>Longispora</taxon>
    </lineage>
</organism>
<dbReference type="Pfam" id="PF09594">
    <property type="entry name" value="GT87"/>
    <property type="match status" value="1"/>
</dbReference>
<comment type="similarity">
    <text evidence="7">Belongs to the glycosyltransferase 87 family.</text>
</comment>
<evidence type="ECO:0000256" key="7">
    <source>
        <dbReference type="ARBA" id="ARBA00024033"/>
    </source>
</evidence>
<dbReference type="Proteomes" id="UP000622552">
    <property type="component" value="Unassembled WGS sequence"/>
</dbReference>
<comment type="caution">
    <text evidence="9">The sequence shown here is derived from an EMBL/GenBank/DDBJ whole genome shotgun (WGS) entry which is preliminary data.</text>
</comment>
<dbReference type="GO" id="GO:0016758">
    <property type="term" value="F:hexosyltransferase activity"/>
    <property type="evidence" value="ECO:0007669"/>
    <property type="project" value="InterPro"/>
</dbReference>
<proteinExistence type="inferred from homology"/>
<name>A0A8J7GL30_9ACTN</name>
<feature type="transmembrane region" description="Helical" evidence="8">
    <location>
        <begin position="406"/>
        <end position="426"/>
    </location>
</feature>
<feature type="transmembrane region" description="Helical" evidence="8">
    <location>
        <begin position="137"/>
        <end position="160"/>
    </location>
</feature>
<gene>
    <name evidence="9" type="ORF">IW245_005854</name>
</gene>
<feature type="transmembrane region" description="Helical" evidence="8">
    <location>
        <begin position="367"/>
        <end position="386"/>
    </location>
</feature>
<keyword evidence="2" id="KW-1003">Cell membrane</keyword>
<evidence type="ECO:0000313" key="9">
    <source>
        <dbReference type="EMBL" id="MBG6139660.1"/>
    </source>
</evidence>
<feature type="transmembrane region" description="Helical" evidence="8">
    <location>
        <begin position="206"/>
        <end position="234"/>
    </location>
</feature>
<keyword evidence="4 8" id="KW-0812">Transmembrane</keyword>
<dbReference type="InterPro" id="IPR016570">
    <property type="entry name" value="UCP010361"/>
</dbReference>
<feature type="transmembrane region" description="Helical" evidence="8">
    <location>
        <begin position="438"/>
        <end position="459"/>
    </location>
</feature>
<feature type="transmembrane region" description="Helical" evidence="8">
    <location>
        <begin position="40"/>
        <end position="60"/>
    </location>
</feature>
<evidence type="ECO:0000256" key="8">
    <source>
        <dbReference type="SAM" id="Phobius"/>
    </source>
</evidence>
<dbReference type="InterPro" id="IPR018584">
    <property type="entry name" value="GT87"/>
</dbReference>
<evidence type="ECO:0000313" key="10">
    <source>
        <dbReference type="Proteomes" id="UP000622552"/>
    </source>
</evidence>
<reference evidence="9" key="1">
    <citation type="submission" date="2020-11" db="EMBL/GenBank/DDBJ databases">
        <title>Sequencing the genomes of 1000 actinobacteria strains.</title>
        <authorList>
            <person name="Klenk H.-P."/>
        </authorList>
    </citation>
    <scope>NUCLEOTIDE SEQUENCE</scope>
    <source>
        <strain evidence="9">DSM 45356</strain>
    </source>
</reference>
<evidence type="ECO:0000256" key="1">
    <source>
        <dbReference type="ARBA" id="ARBA00004651"/>
    </source>
</evidence>
<keyword evidence="5 8" id="KW-1133">Transmembrane helix</keyword>
<comment type="subcellular location">
    <subcellularLocation>
        <location evidence="1">Cell membrane</location>
        <topology evidence="1">Multi-pass membrane protein</topology>
    </subcellularLocation>
</comment>
<dbReference type="EMBL" id="JADOUF010000001">
    <property type="protein sequence ID" value="MBG6139660.1"/>
    <property type="molecule type" value="Genomic_DNA"/>
</dbReference>
<feature type="transmembrane region" description="Helical" evidence="8">
    <location>
        <begin position="172"/>
        <end position="200"/>
    </location>
</feature>
<feature type="transmembrane region" description="Helical" evidence="8">
    <location>
        <begin position="342"/>
        <end position="360"/>
    </location>
</feature>
<feature type="transmembrane region" description="Helical" evidence="8">
    <location>
        <begin position="107"/>
        <end position="125"/>
    </location>
</feature>
<dbReference type="RefSeq" id="WP_197006292.1">
    <property type="nucleotide sequence ID" value="NZ_BONS01000006.1"/>
</dbReference>
<feature type="transmembrane region" description="Helical" evidence="8">
    <location>
        <begin position="267"/>
        <end position="289"/>
    </location>
</feature>
<dbReference type="PIRSF" id="PIRSF010361">
    <property type="entry name" value="UCP010361"/>
    <property type="match status" value="1"/>
</dbReference>
<evidence type="ECO:0000256" key="3">
    <source>
        <dbReference type="ARBA" id="ARBA00022679"/>
    </source>
</evidence>
<dbReference type="GO" id="GO:0005886">
    <property type="term" value="C:plasma membrane"/>
    <property type="evidence" value="ECO:0007669"/>
    <property type="project" value="UniProtKB-SubCell"/>
</dbReference>
<keyword evidence="10" id="KW-1185">Reference proteome</keyword>
<evidence type="ECO:0000256" key="6">
    <source>
        <dbReference type="ARBA" id="ARBA00023136"/>
    </source>
</evidence>
<evidence type="ECO:0000256" key="4">
    <source>
        <dbReference type="ARBA" id="ARBA00022692"/>
    </source>
</evidence>
<evidence type="ECO:0000256" key="5">
    <source>
        <dbReference type="ARBA" id="ARBA00022989"/>
    </source>
</evidence>